<proteinExistence type="predicted"/>
<gene>
    <name evidence="1" type="ORF">ACI43T_11650</name>
</gene>
<dbReference type="SUPFAM" id="SSF48452">
    <property type="entry name" value="TPR-like"/>
    <property type="match status" value="1"/>
</dbReference>
<dbReference type="Proteomes" id="UP001621964">
    <property type="component" value="Unassembled WGS sequence"/>
</dbReference>
<evidence type="ECO:0000313" key="1">
    <source>
        <dbReference type="EMBL" id="MFK7643132.1"/>
    </source>
</evidence>
<dbReference type="Gene3D" id="1.25.40.10">
    <property type="entry name" value="Tetratricopeptide repeat domain"/>
    <property type="match status" value="1"/>
</dbReference>
<evidence type="ECO:0000313" key="2">
    <source>
        <dbReference type="Proteomes" id="UP001621964"/>
    </source>
</evidence>
<keyword evidence="2" id="KW-1185">Reference proteome</keyword>
<sequence length="427" mass="47859">MKKTLTPKLQKIQMQLDSISASFRRHMAAENYAQAAADAMRAHKLIPASVVPLSDAATAAVKGGLWDDAIIYAKKALQRDPKHINSLDALSHAYGGKDDWENVRIYGLQALQLRDGKIAARPRPPLSLPTFKPDGKKIISFSLFGGSSAYIEPAVLNAETAKDIYPEWTCRFYVDDSVPDTAIGRLKSNGAEIVRVDAEEAQWPGTMWRFLAADDAEASWVIFRDADSVISHREAEAVKEWMASGKLFHTMRDAETHTELILAGLWGMAAGVVPDMKGKIRTYLQQPLVSKHFADQFFLREHIWAYARQSLFAHDRIFGFLDAKPFSDGLMTDYRYNHIGCDEGNSHFQADYDLPDGSEVVWKLYSRIAPLLTPSADIRTLPEERLVCEYRTTVNNGKISGYIPRRYSKGFAQGLSRMVVVRAEEAE</sequence>
<reference evidence="1 2" key="1">
    <citation type="submission" date="2024-11" db="EMBL/GenBank/DDBJ databases">
        <authorList>
            <person name="Mikucki A.G."/>
            <person name="Kahler C.M."/>
        </authorList>
    </citation>
    <scope>NUCLEOTIDE SEQUENCE [LARGE SCALE GENOMIC DNA]</scope>
    <source>
        <strain evidence="1 2">EXNM717</strain>
    </source>
</reference>
<comment type="caution">
    <text evidence="1">The sequence shown here is derived from an EMBL/GenBank/DDBJ whole genome shotgun (WGS) entry which is preliminary data.</text>
</comment>
<protein>
    <recommendedName>
        <fullName evidence="3">Tetratricopeptide repeat protein</fullName>
    </recommendedName>
</protein>
<dbReference type="RefSeq" id="WP_377081445.1">
    <property type="nucleotide sequence ID" value="NZ_JBJGEB010000020.1"/>
</dbReference>
<organism evidence="1 2">
    <name type="scientific">Neisseria oralis</name>
    <dbReference type="NCBI Taxonomy" id="1107316"/>
    <lineage>
        <taxon>Bacteria</taxon>
        <taxon>Pseudomonadati</taxon>
        <taxon>Pseudomonadota</taxon>
        <taxon>Betaproteobacteria</taxon>
        <taxon>Neisseriales</taxon>
        <taxon>Neisseriaceae</taxon>
        <taxon>Neisseria</taxon>
    </lineage>
</organism>
<evidence type="ECO:0008006" key="3">
    <source>
        <dbReference type="Google" id="ProtNLM"/>
    </source>
</evidence>
<dbReference type="EMBL" id="JBJGEB010000020">
    <property type="protein sequence ID" value="MFK7643132.1"/>
    <property type="molecule type" value="Genomic_DNA"/>
</dbReference>
<dbReference type="InterPro" id="IPR011990">
    <property type="entry name" value="TPR-like_helical_dom_sf"/>
</dbReference>
<accession>A0ABW8Q6A6</accession>
<name>A0ABW8Q6A6_9NEIS</name>